<dbReference type="STRING" id="754436.JCM19237_4883"/>
<dbReference type="GO" id="GO:0004370">
    <property type="term" value="F:glycerol kinase activity"/>
    <property type="evidence" value="ECO:0007669"/>
    <property type="project" value="UniProtKB-EC"/>
</dbReference>
<protein>
    <submittedName>
        <fullName evidence="2">Glycerol kinase</fullName>
        <ecNumber evidence="2">2.7.1.30</ecNumber>
    </submittedName>
</protein>
<evidence type="ECO:0000313" key="2">
    <source>
        <dbReference type="EMBL" id="GAL05810.1"/>
    </source>
</evidence>
<feature type="domain" description="Carbohydrate kinase FGGY N-terminal" evidence="1">
    <location>
        <begin position="7"/>
        <end position="43"/>
    </location>
</feature>
<dbReference type="EMBL" id="BBMN01000008">
    <property type="protein sequence ID" value="GAL05810.1"/>
    <property type="molecule type" value="Genomic_DNA"/>
</dbReference>
<comment type="caution">
    <text evidence="2">The sequence shown here is derived from an EMBL/GenBank/DDBJ whole genome shotgun (WGS) entry which is preliminary data.</text>
</comment>
<dbReference type="eggNOG" id="COG0554">
    <property type="taxonomic scope" value="Bacteria"/>
</dbReference>
<accession>A0A090QRI9</accession>
<gene>
    <name evidence="2" type="ORF">JCM19237_4883</name>
</gene>
<keyword evidence="2" id="KW-0418">Kinase</keyword>
<keyword evidence="2" id="KW-0808">Transferase</keyword>
<dbReference type="AlphaFoldDB" id="A0A090QRI9"/>
<evidence type="ECO:0000313" key="3">
    <source>
        <dbReference type="Proteomes" id="UP000029227"/>
    </source>
</evidence>
<dbReference type="InterPro" id="IPR043129">
    <property type="entry name" value="ATPase_NBD"/>
</dbReference>
<sequence length="46" mass="5216">MTTEQKYIVALDQGTTSSRAVVLDHNANIVCSSQREFTQIYRKRVG</sequence>
<dbReference type="Proteomes" id="UP000029227">
    <property type="component" value="Unassembled WGS sequence"/>
</dbReference>
<dbReference type="Gene3D" id="3.30.420.40">
    <property type="match status" value="1"/>
</dbReference>
<proteinExistence type="predicted"/>
<dbReference type="SUPFAM" id="SSF53067">
    <property type="entry name" value="Actin-like ATPase domain"/>
    <property type="match status" value="1"/>
</dbReference>
<organism evidence="2 3">
    <name type="scientific">Photobacterium aphoticum</name>
    <dbReference type="NCBI Taxonomy" id="754436"/>
    <lineage>
        <taxon>Bacteria</taxon>
        <taxon>Pseudomonadati</taxon>
        <taxon>Pseudomonadota</taxon>
        <taxon>Gammaproteobacteria</taxon>
        <taxon>Vibrionales</taxon>
        <taxon>Vibrionaceae</taxon>
        <taxon>Photobacterium</taxon>
    </lineage>
</organism>
<reference evidence="2 3" key="1">
    <citation type="journal article" date="2014" name="Genome Announc.">
        <title>Draft Genome Sequences of Two Vibrionaceae Species, Vibrio ponticus C121 and Photobacterium aphoticum C119, Isolated as Coral Reef Microbiota.</title>
        <authorList>
            <person name="Al-saari N."/>
            <person name="Meirelles P.M."/>
            <person name="Mino S."/>
            <person name="Suda W."/>
            <person name="Oshima K."/>
            <person name="Hattori M."/>
            <person name="Ohkuma M."/>
            <person name="Thompson F.L."/>
            <person name="Gomez-Gil B."/>
            <person name="Sawabe T."/>
            <person name="Sawabe T."/>
        </authorList>
    </citation>
    <scope>NUCLEOTIDE SEQUENCE [LARGE SCALE GENOMIC DNA]</scope>
    <source>
        <strain evidence="2 3">JCM 19237</strain>
    </source>
</reference>
<evidence type="ECO:0000259" key="1">
    <source>
        <dbReference type="Pfam" id="PF00370"/>
    </source>
</evidence>
<dbReference type="EC" id="2.7.1.30" evidence="2"/>
<dbReference type="GO" id="GO:0005975">
    <property type="term" value="P:carbohydrate metabolic process"/>
    <property type="evidence" value="ECO:0007669"/>
    <property type="project" value="InterPro"/>
</dbReference>
<dbReference type="InterPro" id="IPR018484">
    <property type="entry name" value="FGGY_N"/>
</dbReference>
<dbReference type="Pfam" id="PF00370">
    <property type="entry name" value="FGGY_N"/>
    <property type="match status" value="1"/>
</dbReference>
<name>A0A090QRI9_9GAMM</name>